<evidence type="ECO:0000313" key="1">
    <source>
        <dbReference type="EMBL" id="QJB00468.1"/>
    </source>
</evidence>
<reference evidence="1" key="1">
    <citation type="submission" date="2020-03" db="EMBL/GenBank/DDBJ databases">
        <title>The deep terrestrial virosphere.</title>
        <authorList>
            <person name="Holmfeldt K."/>
            <person name="Nilsson E."/>
            <person name="Simone D."/>
            <person name="Lopez-Fernandez M."/>
            <person name="Wu X."/>
            <person name="de Brujin I."/>
            <person name="Lundin D."/>
            <person name="Andersson A."/>
            <person name="Bertilsson S."/>
            <person name="Dopson M."/>
        </authorList>
    </citation>
    <scope>NUCLEOTIDE SEQUENCE</scope>
    <source>
        <strain evidence="1">MM171A00439</strain>
    </source>
</reference>
<proteinExistence type="predicted"/>
<protein>
    <submittedName>
        <fullName evidence="1">Uncharacterized protein</fullName>
    </submittedName>
</protein>
<sequence>MECHIAHMYGLLRSIPEADKPKDKELTEFWAKVAWELSQLLEYGQQAEKSQLVFNDFRKAGSQYLWEFWVNDLVTPKREAYNWHGQNTSQWLYAGAICLVNGRVSSHH</sequence>
<name>A0A6M3LYX3_9ZZZZ</name>
<gene>
    <name evidence="1" type="ORF">MM171A00439_0020</name>
</gene>
<accession>A0A6M3LYX3</accession>
<dbReference type="AlphaFoldDB" id="A0A6M3LYX3"/>
<organism evidence="1">
    <name type="scientific">viral metagenome</name>
    <dbReference type="NCBI Taxonomy" id="1070528"/>
    <lineage>
        <taxon>unclassified sequences</taxon>
        <taxon>metagenomes</taxon>
        <taxon>organismal metagenomes</taxon>
    </lineage>
</organism>
<dbReference type="EMBL" id="MT143694">
    <property type="protein sequence ID" value="QJB00468.1"/>
    <property type="molecule type" value="Genomic_DNA"/>
</dbReference>